<reference evidence="1 2" key="1">
    <citation type="submission" date="2023-02" db="EMBL/GenBank/DDBJ databases">
        <title>LHISI_Scaffold_Assembly.</title>
        <authorList>
            <person name="Stuart O.P."/>
            <person name="Cleave R."/>
            <person name="Magrath M.J.L."/>
            <person name="Mikheyev A.S."/>
        </authorList>
    </citation>
    <scope>NUCLEOTIDE SEQUENCE [LARGE SCALE GENOMIC DNA]</scope>
    <source>
        <strain evidence="1">Daus_M_001</strain>
        <tissue evidence="1">Leg muscle</tissue>
    </source>
</reference>
<proteinExistence type="predicted"/>
<sequence length="127" mass="14268">MTPANLIARFRGIGIYPYHCSILPGAAFAPSKPKYTEREVPMGIEEIVEATNSSSGRSDSEPCDRKILNSSRNLEVIFQDLLSTSNLHKGTKAQRRPAINYRAQSVGKSLFRMKRPTAPREIFEEEK</sequence>
<keyword evidence="2" id="KW-1185">Reference proteome</keyword>
<evidence type="ECO:0000313" key="1">
    <source>
        <dbReference type="EMBL" id="KAJ8871184.1"/>
    </source>
</evidence>
<organism evidence="1 2">
    <name type="scientific">Dryococelus australis</name>
    <dbReference type="NCBI Taxonomy" id="614101"/>
    <lineage>
        <taxon>Eukaryota</taxon>
        <taxon>Metazoa</taxon>
        <taxon>Ecdysozoa</taxon>
        <taxon>Arthropoda</taxon>
        <taxon>Hexapoda</taxon>
        <taxon>Insecta</taxon>
        <taxon>Pterygota</taxon>
        <taxon>Neoptera</taxon>
        <taxon>Polyneoptera</taxon>
        <taxon>Phasmatodea</taxon>
        <taxon>Verophasmatodea</taxon>
        <taxon>Anareolatae</taxon>
        <taxon>Phasmatidae</taxon>
        <taxon>Eurycanthinae</taxon>
        <taxon>Dryococelus</taxon>
    </lineage>
</organism>
<gene>
    <name evidence="1" type="ORF">PR048_027490</name>
</gene>
<evidence type="ECO:0000313" key="2">
    <source>
        <dbReference type="Proteomes" id="UP001159363"/>
    </source>
</evidence>
<dbReference type="Proteomes" id="UP001159363">
    <property type="component" value="Chromosome 11"/>
</dbReference>
<name>A0ABQ9GGN6_9NEOP</name>
<accession>A0ABQ9GGN6</accession>
<comment type="caution">
    <text evidence="1">The sequence shown here is derived from an EMBL/GenBank/DDBJ whole genome shotgun (WGS) entry which is preliminary data.</text>
</comment>
<dbReference type="EMBL" id="JARBHB010000012">
    <property type="protein sequence ID" value="KAJ8871184.1"/>
    <property type="molecule type" value="Genomic_DNA"/>
</dbReference>
<protein>
    <submittedName>
        <fullName evidence="1">Uncharacterized protein</fullName>
    </submittedName>
</protein>